<evidence type="ECO:0000313" key="6">
    <source>
        <dbReference type="EMBL" id="SSD59011.1"/>
    </source>
</evidence>
<evidence type="ECO:0000256" key="5">
    <source>
        <dbReference type="SAM" id="MobiDB-lite"/>
    </source>
</evidence>
<evidence type="ECO:0000313" key="7">
    <source>
        <dbReference type="Proteomes" id="UP000262825"/>
    </source>
</evidence>
<dbReference type="GO" id="GO:0008757">
    <property type="term" value="F:S-adenosylmethionine-dependent methyltransferase activity"/>
    <property type="evidence" value="ECO:0007669"/>
    <property type="project" value="UniProtKB-ARBA"/>
</dbReference>
<accession>A0A376B2Y6</accession>
<keyword evidence="7" id="KW-1185">Reference proteome</keyword>
<comment type="similarity">
    <text evidence="3">Belongs to the class I-like SAM-binding methyltransferase superfamily. RKM5 family.</text>
</comment>
<dbReference type="PANTHER" id="PTHR14614:SF109">
    <property type="entry name" value="RIBOSOMAL LYSINE N-METHYLTRANSFERASE 5"/>
    <property type="match status" value="1"/>
</dbReference>
<keyword evidence="6" id="KW-0808">Transferase</keyword>
<dbReference type="GO" id="GO:0032991">
    <property type="term" value="C:protein-containing complex"/>
    <property type="evidence" value="ECO:0007669"/>
    <property type="project" value="TreeGrafter"/>
</dbReference>
<proteinExistence type="inferred from homology"/>
<dbReference type="VEuPathDB" id="FungiDB:SCODWIG_00772"/>
<feature type="compositionally biased region" description="Basic residues" evidence="5">
    <location>
        <begin position="67"/>
        <end position="77"/>
    </location>
</feature>
<feature type="region of interest" description="Disordered" evidence="5">
    <location>
        <begin position="52"/>
        <end position="80"/>
    </location>
</feature>
<dbReference type="GO" id="GO:0005829">
    <property type="term" value="C:cytosol"/>
    <property type="evidence" value="ECO:0007669"/>
    <property type="project" value="TreeGrafter"/>
</dbReference>
<dbReference type="GO" id="GO:0032259">
    <property type="term" value="P:methylation"/>
    <property type="evidence" value="ECO:0007669"/>
    <property type="project" value="UniProtKB-KW"/>
</dbReference>
<dbReference type="AlphaFoldDB" id="A0A376B2Y6"/>
<gene>
    <name evidence="6" type="ORF">SCODWIG_00772</name>
</gene>
<organism evidence="6 7">
    <name type="scientific">Saccharomycodes ludwigii</name>
    <dbReference type="NCBI Taxonomy" id="36035"/>
    <lineage>
        <taxon>Eukaryota</taxon>
        <taxon>Fungi</taxon>
        <taxon>Dikarya</taxon>
        <taxon>Ascomycota</taxon>
        <taxon>Saccharomycotina</taxon>
        <taxon>Saccharomycetes</taxon>
        <taxon>Saccharomycodales</taxon>
        <taxon>Saccharomycodaceae</taxon>
        <taxon>Saccharomycodes</taxon>
    </lineage>
</organism>
<dbReference type="Pfam" id="PF10294">
    <property type="entry name" value="Methyltransf_16"/>
    <property type="match status" value="1"/>
</dbReference>
<feature type="compositionally biased region" description="Low complexity" evidence="5">
    <location>
        <begin position="56"/>
        <end position="66"/>
    </location>
</feature>
<sequence length="367" mass="42370">MLVSLLHLDSQDTIYEHIFERYIELENNSNYLKQDLGIQNRSLELIEIDIDPPPENYSSNNNNNNQKRNKGKKSKSVKTRENNNYQNKCINDSYHLSINQSLCSLNSTQNNNSTTGFVLWQSSPLFIKWLLYQESASSFRNGHTSSDSKDTILPLCDESTILLELGCGISGILPIILSNYVCTYIATDQNSILNKLKKNILSNINEINKREVISKTLGITKSQDEEFENYKQSKNDNHNTKKEVVLEICPLDWEHPMSPATDLFLNTLITSPLKQNNNLLILAMDVIYNTYLIEPFLSTIDTIFQKYSKKNFFPGKVQCFVGIQLRTQDVVEEFLIKAVEKHQFMVKFIDDPMFLNKSRFAYYLIEV</sequence>
<evidence type="ECO:0000256" key="2">
    <source>
        <dbReference type="ARBA" id="ARBA00022691"/>
    </source>
</evidence>
<protein>
    <recommendedName>
        <fullName evidence="4">Ribosomal lysine N-methyltransferase 5</fullName>
    </recommendedName>
</protein>
<evidence type="ECO:0000256" key="1">
    <source>
        <dbReference type="ARBA" id="ARBA00022603"/>
    </source>
</evidence>
<keyword evidence="1 6" id="KW-0489">Methyltransferase</keyword>
<evidence type="ECO:0000256" key="3">
    <source>
        <dbReference type="ARBA" id="ARBA00038458"/>
    </source>
</evidence>
<dbReference type="InterPro" id="IPR029063">
    <property type="entry name" value="SAM-dependent_MTases_sf"/>
</dbReference>
<dbReference type="Gene3D" id="3.40.50.150">
    <property type="entry name" value="Vaccinia Virus protein VP39"/>
    <property type="match status" value="1"/>
</dbReference>
<dbReference type="Proteomes" id="UP000262825">
    <property type="component" value="Unassembled WGS sequence"/>
</dbReference>
<evidence type="ECO:0000256" key="4">
    <source>
        <dbReference type="ARBA" id="ARBA00039932"/>
    </source>
</evidence>
<reference evidence="7" key="1">
    <citation type="submission" date="2018-06" db="EMBL/GenBank/DDBJ databases">
        <authorList>
            <person name="Guldener U."/>
        </authorList>
    </citation>
    <scope>NUCLEOTIDE SEQUENCE [LARGE SCALE GENOMIC DNA]</scope>
    <source>
        <strain evidence="7">UTAD17</strain>
    </source>
</reference>
<dbReference type="EMBL" id="UFAJ01000077">
    <property type="protein sequence ID" value="SSD59011.1"/>
    <property type="molecule type" value="Genomic_DNA"/>
</dbReference>
<dbReference type="InterPro" id="IPR019410">
    <property type="entry name" value="Methyltransf_16"/>
</dbReference>
<name>A0A376B2Y6_9ASCO</name>
<keyword evidence="2" id="KW-0949">S-adenosyl-L-methionine</keyword>
<dbReference type="PANTHER" id="PTHR14614">
    <property type="entry name" value="HEPATOCELLULAR CARCINOMA-ASSOCIATED ANTIGEN"/>
    <property type="match status" value="1"/>
</dbReference>